<dbReference type="Gene3D" id="1.10.357.10">
    <property type="entry name" value="Tetracycline Repressor, domain 2"/>
    <property type="match status" value="1"/>
</dbReference>
<keyword evidence="4" id="KW-0804">Transcription</keyword>
<dbReference type="SUPFAM" id="SSF48498">
    <property type="entry name" value="Tetracyclin repressor-like, C-terminal domain"/>
    <property type="match status" value="1"/>
</dbReference>
<dbReference type="InterPro" id="IPR001647">
    <property type="entry name" value="HTH_TetR"/>
</dbReference>
<gene>
    <name evidence="7" type="ORF">BN973_00625</name>
</gene>
<dbReference type="eggNOG" id="COG1309">
    <property type="taxonomic scope" value="Bacteria"/>
</dbReference>
<dbReference type="GO" id="GO:0046677">
    <property type="term" value="P:response to antibiotic"/>
    <property type="evidence" value="ECO:0007669"/>
    <property type="project" value="InterPro"/>
</dbReference>
<dbReference type="EMBL" id="HG964446">
    <property type="protein sequence ID" value="CDO86283.1"/>
    <property type="molecule type" value="Genomic_DNA"/>
</dbReference>
<evidence type="ECO:0000259" key="6">
    <source>
        <dbReference type="PROSITE" id="PS50977"/>
    </source>
</evidence>
<keyword evidence="3 5" id="KW-0238">DNA-binding</keyword>
<dbReference type="InterPro" id="IPR004111">
    <property type="entry name" value="Repressor_TetR_C"/>
</dbReference>
<feature type="domain" description="HTH tetR-type" evidence="6">
    <location>
        <begin position="20"/>
        <end position="80"/>
    </location>
</feature>
<evidence type="ECO:0000313" key="7">
    <source>
        <dbReference type="EMBL" id="CDO86283.1"/>
    </source>
</evidence>
<keyword evidence="1" id="KW-0678">Repressor</keyword>
<dbReference type="HOGENOM" id="CLU_069543_5_0_11"/>
<protein>
    <submittedName>
        <fullName evidence="7">TetR family transcriptional regulator</fullName>
    </submittedName>
</protein>
<dbReference type="PANTHER" id="PTHR30055:SF151">
    <property type="entry name" value="TRANSCRIPTIONAL REGULATORY PROTEIN"/>
    <property type="match status" value="1"/>
</dbReference>
<reference evidence="7" key="1">
    <citation type="journal article" date="2014" name="Genome Announc.">
        <title>Draft Genome Sequence of Mycobacterium triplex DSM 44626.</title>
        <authorList>
            <person name="Sassi M."/>
            <person name="Croce O."/>
            <person name="Robert C."/>
            <person name="Raoult D."/>
            <person name="Drancourt M."/>
        </authorList>
    </citation>
    <scope>NUCLEOTIDE SEQUENCE [LARGE SCALE GENOMIC DNA]</scope>
    <source>
        <strain evidence="7">DSM 44626</strain>
    </source>
</reference>
<dbReference type="GO" id="GO:0045892">
    <property type="term" value="P:negative regulation of DNA-templated transcription"/>
    <property type="evidence" value="ECO:0007669"/>
    <property type="project" value="InterPro"/>
</dbReference>
<dbReference type="PRINTS" id="PR00455">
    <property type="entry name" value="HTHTETR"/>
</dbReference>
<reference evidence="7" key="2">
    <citation type="submission" date="2014-04" db="EMBL/GenBank/DDBJ databases">
        <authorList>
            <person name="Xu Y.W."/>
            <person name="Yang Q."/>
        </authorList>
    </citation>
    <scope>NUCLEOTIDE SEQUENCE</scope>
    <source>
        <strain evidence="7">DSM 44626</strain>
    </source>
</reference>
<organism evidence="7">
    <name type="scientific">Mycobacterium triplex</name>
    <dbReference type="NCBI Taxonomy" id="47839"/>
    <lineage>
        <taxon>Bacteria</taxon>
        <taxon>Bacillati</taxon>
        <taxon>Actinomycetota</taxon>
        <taxon>Actinomycetes</taxon>
        <taxon>Mycobacteriales</taxon>
        <taxon>Mycobacteriaceae</taxon>
        <taxon>Mycobacterium</taxon>
        <taxon>Mycobacterium simiae complex</taxon>
    </lineage>
</organism>
<evidence type="ECO:0000256" key="3">
    <source>
        <dbReference type="ARBA" id="ARBA00023125"/>
    </source>
</evidence>
<dbReference type="PROSITE" id="PS50977">
    <property type="entry name" value="HTH_TETR_2"/>
    <property type="match status" value="1"/>
</dbReference>
<dbReference type="SUPFAM" id="SSF46689">
    <property type="entry name" value="Homeodomain-like"/>
    <property type="match status" value="1"/>
</dbReference>
<evidence type="ECO:0000256" key="4">
    <source>
        <dbReference type="ARBA" id="ARBA00023163"/>
    </source>
</evidence>
<dbReference type="GO" id="GO:0003700">
    <property type="term" value="F:DNA-binding transcription factor activity"/>
    <property type="evidence" value="ECO:0007669"/>
    <property type="project" value="TreeGrafter"/>
</dbReference>
<dbReference type="GO" id="GO:0000976">
    <property type="term" value="F:transcription cis-regulatory region binding"/>
    <property type="evidence" value="ECO:0007669"/>
    <property type="project" value="TreeGrafter"/>
</dbReference>
<dbReference type="PANTHER" id="PTHR30055">
    <property type="entry name" value="HTH-TYPE TRANSCRIPTIONAL REGULATOR RUTR"/>
    <property type="match status" value="1"/>
</dbReference>
<accession>A0A024JSU8</accession>
<evidence type="ECO:0000256" key="5">
    <source>
        <dbReference type="PROSITE-ProRule" id="PRU00335"/>
    </source>
</evidence>
<dbReference type="STRING" id="47839.BN973_00625"/>
<dbReference type="InterPro" id="IPR036271">
    <property type="entry name" value="Tet_transcr_reg_TetR-rel_C_sf"/>
</dbReference>
<proteinExistence type="predicted"/>
<dbReference type="InterPro" id="IPR009057">
    <property type="entry name" value="Homeodomain-like_sf"/>
</dbReference>
<dbReference type="Pfam" id="PF00440">
    <property type="entry name" value="TetR_N"/>
    <property type="match status" value="1"/>
</dbReference>
<name>A0A024JSU8_9MYCO</name>
<evidence type="ECO:0000256" key="1">
    <source>
        <dbReference type="ARBA" id="ARBA00022491"/>
    </source>
</evidence>
<dbReference type="InterPro" id="IPR050109">
    <property type="entry name" value="HTH-type_TetR-like_transc_reg"/>
</dbReference>
<feature type="DNA-binding region" description="H-T-H motif" evidence="5">
    <location>
        <begin position="43"/>
        <end position="62"/>
    </location>
</feature>
<keyword evidence="2" id="KW-0805">Transcription regulation</keyword>
<dbReference type="PRINTS" id="PR00400">
    <property type="entry name" value="TETREPRESSOR"/>
</dbReference>
<dbReference type="InterPro" id="IPR003012">
    <property type="entry name" value="Tet_transcr_reg_TetR"/>
</dbReference>
<dbReference type="Proteomes" id="UP000028880">
    <property type="component" value="Unassembled WGS sequence"/>
</dbReference>
<sequence>MTINTSTVKPSPARSRGRPALAKERIIAAAVEILDEQGADALSMRTLAQRLGSGTATLYRHFANRSELVATVVDHILGAADLDPDEIAAQPWPQACTSFAKHMFAALRGHGNVAALLTDYIPMGPNALAHRELCLSVLLDSGFAPDVAAHAYATLARYVLGFAIQHSGAADTEQDAASASAFGKLDPERYPATASVADALPVPLVEEFAFGLQLLVAGLERLHGLNVTAR</sequence>
<dbReference type="Pfam" id="PF02909">
    <property type="entry name" value="TetR_C_1"/>
    <property type="match status" value="1"/>
</dbReference>
<dbReference type="AlphaFoldDB" id="A0A024JSU8"/>
<evidence type="ECO:0000256" key="2">
    <source>
        <dbReference type="ARBA" id="ARBA00023015"/>
    </source>
</evidence>